<evidence type="ECO:0000256" key="5">
    <source>
        <dbReference type="SAM" id="MobiDB-lite"/>
    </source>
</evidence>
<gene>
    <name evidence="8" type="ORF">Cflav_PD3386</name>
</gene>
<name>B9XIF5_PEDPL</name>
<dbReference type="InterPro" id="IPR044880">
    <property type="entry name" value="NCX_ion-bd_dom_sf"/>
</dbReference>
<proteinExistence type="predicted"/>
<dbReference type="GO" id="GO:0055085">
    <property type="term" value="P:transmembrane transport"/>
    <property type="evidence" value="ECO:0007669"/>
    <property type="project" value="InterPro"/>
</dbReference>
<organism evidence="8 9">
    <name type="scientific">Pedosphaera parvula (strain Ellin514)</name>
    <dbReference type="NCBI Taxonomy" id="320771"/>
    <lineage>
        <taxon>Bacteria</taxon>
        <taxon>Pseudomonadati</taxon>
        <taxon>Verrucomicrobiota</taxon>
        <taxon>Pedosphaerae</taxon>
        <taxon>Pedosphaerales</taxon>
        <taxon>Pedosphaeraceae</taxon>
        <taxon>Pedosphaera</taxon>
    </lineage>
</organism>
<protein>
    <submittedName>
        <fullName evidence="8">Sodium/calcium exchanger membrane region</fullName>
    </submittedName>
</protein>
<feature type="region of interest" description="Disordered" evidence="5">
    <location>
        <begin position="124"/>
        <end position="144"/>
    </location>
</feature>
<feature type="transmembrane region" description="Helical" evidence="6">
    <location>
        <begin position="213"/>
        <end position="232"/>
    </location>
</feature>
<dbReference type="InterPro" id="IPR004837">
    <property type="entry name" value="NaCa_Exmemb"/>
</dbReference>
<dbReference type="EMBL" id="ABOX02000017">
    <property type="protein sequence ID" value="EEF60416.1"/>
    <property type="molecule type" value="Genomic_DNA"/>
</dbReference>
<feature type="transmembrane region" description="Helical" evidence="6">
    <location>
        <begin position="101"/>
        <end position="120"/>
    </location>
</feature>
<dbReference type="Pfam" id="PF01699">
    <property type="entry name" value="Na_Ca_ex"/>
    <property type="match status" value="2"/>
</dbReference>
<feature type="transmembrane region" description="Helical" evidence="6">
    <location>
        <begin position="312"/>
        <end position="332"/>
    </location>
</feature>
<dbReference type="AlphaFoldDB" id="B9XIF5"/>
<evidence type="ECO:0000313" key="9">
    <source>
        <dbReference type="Proteomes" id="UP000003688"/>
    </source>
</evidence>
<keyword evidence="2 6" id="KW-0812">Transmembrane</keyword>
<feature type="transmembrane region" description="Helical" evidence="6">
    <location>
        <begin position="252"/>
        <end position="274"/>
    </location>
</feature>
<dbReference type="GO" id="GO:0016020">
    <property type="term" value="C:membrane"/>
    <property type="evidence" value="ECO:0007669"/>
    <property type="project" value="UniProtKB-SubCell"/>
</dbReference>
<evidence type="ECO:0000256" key="2">
    <source>
        <dbReference type="ARBA" id="ARBA00022692"/>
    </source>
</evidence>
<feature type="compositionally biased region" description="Basic residues" evidence="5">
    <location>
        <begin position="129"/>
        <end position="139"/>
    </location>
</feature>
<dbReference type="STRING" id="320771.Cflav_PD3386"/>
<comment type="subcellular location">
    <subcellularLocation>
        <location evidence="1">Membrane</location>
        <topology evidence="1">Multi-pass membrane protein</topology>
    </subcellularLocation>
</comment>
<feature type="transmembrane region" description="Helical" evidence="6">
    <location>
        <begin position="183"/>
        <end position="201"/>
    </location>
</feature>
<feature type="domain" description="Sodium/calcium exchanger membrane region" evidence="7">
    <location>
        <begin position="33"/>
        <end position="194"/>
    </location>
</feature>
<dbReference type="RefSeq" id="WP_007415598.1">
    <property type="nucleotide sequence ID" value="NZ_ABOX02000017.1"/>
</dbReference>
<sequence>MRLPTRPYLVLLYTVQSEIVKCIEATGSVAPWLFLVLFLLASFLMIWRLENMAKSGLEGTILGTLVMPYCSGIGNLIFAYVLGRQGGEASEVMTNCLVNNVTNMTFILGFPAIFWNMSIIPQKQDNNGKGKKKKKKKKEPKSSQNVYKLNKLSLLLTLIAVLFFTGATWIVGGDGKIDFADGIVLVGIFLFWQCFHVFEVLKGNVQQNRSFDWMLAVDLLLLGVGAFAVYISTDWLVAYVSKIHTGFISAKYIGWLSGWLMVVPNGMLAIYYAITKRPEVVYTSQVGDGHICIPLCIGIFALFKSITMPQFFQAGMLLLVGATVVHLLFVGFFNRLPRLAGLGLTAAYGYFLYKGLLK</sequence>
<dbReference type="Gene3D" id="1.20.1420.30">
    <property type="entry name" value="NCX, central ion-binding region"/>
    <property type="match status" value="1"/>
</dbReference>
<evidence type="ECO:0000256" key="1">
    <source>
        <dbReference type="ARBA" id="ARBA00004141"/>
    </source>
</evidence>
<keyword evidence="9" id="KW-1185">Reference proteome</keyword>
<evidence type="ECO:0000256" key="3">
    <source>
        <dbReference type="ARBA" id="ARBA00022989"/>
    </source>
</evidence>
<feature type="transmembrane region" description="Helical" evidence="6">
    <location>
        <begin position="286"/>
        <end position="306"/>
    </location>
</feature>
<evidence type="ECO:0000256" key="4">
    <source>
        <dbReference type="ARBA" id="ARBA00023136"/>
    </source>
</evidence>
<feature type="transmembrane region" description="Helical" evidence="6">
    <location>
        <begin position="29"/>
        <end position="49"/>
    </location>
</feature>
<evidence type="ECO:0000259" key="7">
    <source>
        <dbReference type="Pfam" id="PF01699"/>
    </source>
</evidence>
<dbReference type="Proteomes" id="UP000003688">
    <property type="component" value="Unassembled WGS sequence"/>
</dbReference>
<feature type="transmembrane region" description="Helical" evidence="6">
    <location>
        <begin position="339"/>
        <end position="356"/>
    </location>
</feature>
<keyword evidence="4 6" id="KW-0472">Membrane</keyword>
<evidence type="ECO:0000313" key="8">
    <source>
        <dbReference type="EMBL" id="EEF60416.1"/>
    </source>
</evidence>
<feature type="domain" description="Sodium/calcium exchanger membrane region" evidence="7">
    <location>
        <begin position="219"/>
        <end position="353"/>
    </location>
</feature>
<reference evidence="8 9" key="1">
    <citation type="journal article" date="2011" name="J. Bacteriol.">
        <title>Genome sequence of 'Pedosphaera parvula' Ellin514, an aerobic Verrucomicrobial isolate from pasture soil.</title>
        <authorList>
            <person name="Kant R."/>
            <person name="van Passel M.W."/>
            <person name="Sangwan P."/>
            <person name="Palva A."/>
            <person name="Lucas S."/>
            <person name="Copeland A."/>
            <person name="Lapidus A."/>
            <person name="Glavina Del Rio T."/>
            <person name="Dalin E."/>
            <person name="Tice H."/>
            <person name="Bruce D."/>
            <person name="Goodwin L."/>
            <person name="Pitluck S."/>
            <person name="Chertkov O."/>
            <person name="Larimer F.W."/>
            <person name="Land M.L."/>
            <person name="Hauser L."/>
            <person name="Brettin T.S."/>
            <person name="Detter J.C."/>
            <person name="Han S."/>
            <person name="de Vos W.M."/>
            <person name="Janssen P.H."/>
            <person name="Smidt H."/>
        </authorList>
    </citation>
    <scope>NUCLEOTIDE SEQUENCE [LARGE SCALE GENOMIC DNA]</scope>
    <source>
        <strain evidence="8 9">Ellin514</strain>
    </source>
</reference>
<feature type="transmembrane region" description="Helical" evidence="6">
    <location>
        <begin position="152"/>
        <end position="171"/>
    </location>
</feature>
<comment type="caution">
    <text evidence="8">The sequence shown here is derived from an EMBL/GenBank/DDBJ whole genome shotgun (WGS) entry which is preliminary data.</text>
</comment>
<accession>B9XIF5</accession>
<feature type="transmembrane region" description="Helical" evidence="6">
    <location>
        <begin position="61"/>
        <end position="81"/>
    </location>
</feature>
<keyword evidence="3 6" id="KW-1133">Transmembrane helix</keyword>
<evidence type="ECO:0000256" key="6">
    <source>
        <dbReference type="SAM" id="Phobius"/>
    </source>
</evidence>